<reference evidence="2" key="1">
    <citation type="journal article" date="2019" name="Int. J. Syst. Evol. Microbiol.">
        <title>The Global Catalogue of Microorganisms (GCM) 10K type strain sequencing project: providing services to taxonomists for standard genome sequencing and annotation.</title>
        <authorList>
            <consortium name="The Broad Institute Genomics Platform"/>
            <consortium name="The Broad Institute Genome Sequencing Center for Infectious Disease"/>
            <person name="Wu L."/>
            <person name="Ma J."/>
        </authorList>
    </citation>
    <scope>NUCLEOTIDE SEQUENCE [LARGE SCALE GENOMIC DNA]</scope>
    <source>
        <strain evidence="2">CGMCC 4.1469</strain>
    </source>
</reference>
<dbReference type="InterPro" id="IPR027434">
    <property type="entry name" value="Homing_endonucl"/>
</dbReference>
<organism evidence="1 2">
    <name type="scientific">Kitasatospora aburaviensis</name>
    <dbReference type="NCBI Taxonomy" id="67265"/>
    <lineage>
        <taxon>Bacteria</taxon>
        <taxon>Bacillati</taxon>
        <taxon>Actinomycetota</taxon>
        <taxon>Actinomycetes</taxon>
        <taxon>Kitasatosporales</taxon>
        <taxon>Streptomycetaceae</taxon>
        <taxon>Kitasatospora</taxon>
    </lineage>
</organism>
<evidence type="ECO:0000313" key="1">
    <source>
        <dbReference type="EMBL" id="MFC5888330.1"/>
    </source>
</evidence>
<evidence type="ECO:0000313" key="2">
    <source>
        <dbReference type="Proteomes" id="UP001596067"/>
    </source>
</evidence>
<evidence type="ECO:0008006" key="3">
    <source>
        <dbReference type="Google" id="ProtNLM"/>
    </source>
</evidence>
<proteinExistence type="predicted"/>
<comment type="caution">
    <text evidence="1">The sequence shown here is derived from an EMBL/GenBank/DDBJ whole genome shotgun (WGS) entry which is preliminary data.</text>
</comment>
<dbReference type="RefSeq" id="WP_313765791.1">
    <property type="nucleotide sequence ID" value="NZ_BAAAVH010000023.1"/>
</dbReference>
<gene>
    <name evidence="1" type="ORF">ACFP0N_25525</name>
</gene>
<protein>
    <recommendedName>
        <fullName evidence="3">Homing endonuclease LAGLIDADG domain-containing protein</fullName>
    </recommendedName>
</protein>
<accession>A0ABW1F2J0</accession>
<sequence>MTFFDLERPDHAYLFAFLQADGHLSEQSRNRGRLTVELSARDAPILEEFQRLCPYNSSIGYRTRNTNFKAEHTSAVWTVCAREFREELQALGLPAGRKSETVAPPTVPFSERDYARGLVDADGSVGRTSQDLPFVSLTTKSDSTAAFFINYVEHLTGAERRVFRRNSRDRIYNITYAREEAVAVLKDLYFPGCLTLPRKRAAALQAAEWVRPAGVKKVIKRSWSQAEDDILVAAPSIRAAARQLGRTEQSCNLRRWRLNGSKPRTKASKAP</sequence>
<keyword evidence="2" id="KW-1185">Reference proteome</keyword>
<dbReference type="SUPFAM" id="SSF55608">
    <property type="entry name" value="Homing endonucleases"/>
    <property type="match status" value="1"/>
</dbReference>
<dbReference type="EMBL" id="JBHSOD010000038">
    <property type="protein sequence ID" value="MFC5888330.1"/>
    <property type="molecule type" value="Genomic_DNA"/>
</dbReference>
<dbReference type="Gene3D" id="3.10.28.10">
    <property type="entry name" value="Homing endonucleases"/>
    <property type="match status" value="1"/>
</dbReference>
<name>A0ABW1F2J0_9ACTN</name>
<dbReference type="Proteomes" id="UP001596067">
    <property type="component" value="Unassembled WGS sequence"/>
</dbReference>